<evidence type="ECO:0000256" key="4">
    <source>
        <dbReference type="ARBA" id="ARBA00022603"/>
    </source>
</evidence>
<dbReference type="GO" id="GO:0032259">
    <property type="term" value="P:methylation"/>
    <property type="evidence" value="ECO:0007669"/>
    <property type="project" value="UniProtKB-KW"/>
</dbReference>
<dbReference type="SUPFAM" id="SSF48452">
    <property type="entry name" value="TPR-like"/>
    <property type="match status" value="1"/>
</dbReference>
<comment type="subcellular location">
    <subcellularLocation>
        <location evidence="2">Cytoplasm</location>
    </subcellularLocation>
    <subcellularLocation>
        <location evidence="1">Nucleus</location>
    </subcellularLocation>
</comment>
<evidence type="ECO:0000313" key="12">
    <source>
        <dbReference type="Proteomes" id="UP001497623"/>
    </source>
</evidence>
<dbReference type="Pfam" id="PF00856">
    <property type="entry name" value="SET"/>
    <property type="match status" value="1"/>
</dbReference>
<evidence type="ECO:0000256" key="7">
    <source>
        <dbReference type="ARBA" id="ARBA00023242"/>
    </source>
</evidence>
<dbReference type="EMBL" id="CAXKWB010012924">
    <property type="protein sequence ID" value="CAL4105980.1"/>
    <property type="molecule type" value="Genomic_DNA"/>
</dbReference>
<dbReference type="SUPFAM" id="SSF82199">
    <property type="entry name" value="SET domain"/>
    <property type="match status" value="1"/>
</dbReference>
<evidence type="ECO:0000256" key="9">
    <source>
        <dbReference type="SAM" id="MobiDB-lite"/>
    </source>
</evidence>
<dbReference type="Gene3D" id="6.10.140.2220">
    <property type="match status" value="1"/>
</dbReference>
<keyword evidence="12" id="KW-1185">Reference proteome</keyword>
<dbReference type="InterPro" id="IPR046341">
    <property type="entry name" value="SET_dom_sf"/>
</dbReference>
<keyword evidence="5" id="KW-0808">Transferase</keyword>
<reference evidence="11 12" key="1">
    <citation type="submission" date="2024-05" db="EMBL/GenBank/DDBJ databases">
        <authorList>
            <person name="Wallberg A."/>
        </authorList>
    </citation>
    <scope>NUCLEOTIDE SEQUENCE [LARGE SCALE GENOMIC DNA]</scope>
</reference>
<name>A0AAV2R1X4_MEGNR</name>
<accession>A0AAV2R1X4</accession>
<dbReference type="GO" id="GO:0008276">
    <property type="term" value="F:protein methyltransferase activity"/>
    <property type="evidence" value="ECO:0007669"/>
    <property type="project" value="UniProtKB-ARBA"/>
</dbReference>
<proteinExistence type="predicted"/>
<keyword evidence="4" id="KW-0489">Methyltransferase</keyword>
<evidence type="ECO:0000313" key="11">
    <source>
        <dbReference type="EMBL" id="CAL4105980.1"/>
    </source>
</evidence>
<dbReference type="InterPro" id="IPR011990">
    <property type="entry name" value="TPR-like_helical_dom_sf"/>
</dbReference>
<dbReference type="PROSITE" id="PS50280">
    <property type="entry name" value="SET"/>
    <property type="match status" value="1"/>
</dbReference>
<evidence type="ECO:0000259" key="10">
    <source>
        <dbReference type="PROSITE" id="PS50280"/>
    </source>
</evidence>
<dbReference type="GO" id="GO:0042826">
    <property type="term" value="F:histone deacetylase binding"/>
    <property type="evidence" value="ECO:0007669"/>
    <property type="project" value="TreeGrafter"/>
</dbReference>
<dbReference type="GO" id="GO:0008170">
    <property type="term" value="F:N-methyltransferase activity"/>
    <property type="evidence" value="ECO:0007669"/>
    <property type="project" value="UniProtKB-ARBA"/>
</dbReference>
<dbReference type="GO" id="GO:0005634">
    <property type="term" value="C:nucleus"/>
    <property type="evidence" value="ECO:0007669"/>
    <property type="project" value="UniProtKB-SubCell"/>
</dbReference>
<keyword evidence="6" id="KW-0949">S-adenosyl-L-methionine</keyword>
<protein>
    <recommendedName>
        <fullName evidence="10">SET domain-containing protein</fullName>
    </recommendedName>
</protein>
<dbReference type="GO" id="GO:0005737">
    <property type="term" value="C:cytoplasm"/>
    <property type="evidence" value="ECO:0007669"/>
    <property type="project" value="UniProtKB-SubCell"/>
</dbReference>
<dbReference type="Proteomes" id="UP001497623">
    <property type="component" value="Unassembled WGS sequence"/>
</dbReference>
<dbReference type="Gene3D" id="1.10.220.160">
    <property type="match status" value="1"/>
</dbReference>
<dbReference type="InterPro" id="IPR044421">
    <property type="entry name" value="SMYD4_SET"/>
</dbReference>
<evidence type="ECO:0000256" key="6">
    <source>
        <dbReference type="ARBA" id="ARBA00022691"/>
    </source>
</evidence>
<comment type="catalytic activity">
    <reaction evidence="8">
        <text>L-lysyl-[protein] + S-adenosyl-L-methionine = N(6)-methyl-L-lysyl-[protein] + S-adenosyl-L-homocysteine + H(+)</text>
        <dbReference type="Rhea" id="RHEA:51736"/>
        <dbReference type="Rhea" id="RHEA-COMP:9752"/>
        <dbReference type="Rhea" id="RHEA-COMP:13053"/>
        <dbReference type="ChEBI" id="CHEBI:15378"/>
        <dbReference type="ChEBI" id="CHEBI:29969"/>
        <dbReference type="ChEBI" id="CHEBI:57856"/>
        <dbReference type="ChEBI" id="CHEBI:59789"/>
        <dbReference type="ChEBI" id="CHEBI:61929"/>
    </reaction>
</comment>
<evidence type="ECO:0000256" key="1">
    <source>
        <dbReference type="ARBA" id="ARBA00004123"/>
    </source>
</evidence>
<dbReference type="InterPro" id="IPR001214">
    <property type="entry name" value="SET_dom"/>
</dbReference>
<feature type="domain" description="SET" evidence="10">
    <location>
        <begin position="255"/>
        <end position="551"/>
    </location>
</feature>
<keyword evidence="3" id="KW-0963">Cytoplasm</keyword>
<dbReference type="Gene3D" id="2.170.270.10">
    <property type="entry name" value="SET domain"/>
    <property type="match status" value="1"/>
</dbReference>
<organism evidence="11 12">
    <name type="scientific">Meganyctiphanes norvegica</name>
    <name type="common">Northern krill</name>
    <name type="synonym">Thysanopoda norvegica</name>
    <dbReference type="NCBI Taxonomy" id="48144"/>
    <lineage>
        <taxon>Eukaryota</taxon>
        <taxon>Metazoa</taxon>
        <taxon>Ecdysozoa</taxon>
        <taxon>Arthropoda</taxon>
        <taxon>Crustacea</taxon>
        <taxon>Multicrustacea</taxon>
        <taxon>Malacostraca</taxon>
        <taxon>Eumalacostraca</taxon>
        <taxon>Eucarida</taxon>
        <taxon>Euphausiacea</taxon>
        <taxon>Euphausiidae</taxon>
        <taxon>Meganyctiphanes</taxon>
    </lineage>
</organism>
<dbReference type="InterPro" id="IPR052097">
    <property type="entry name" value="SET-MYND_domain_protein"/>
</dbReference>
<evidence type="ECO:0000256" key="3">
    <source>
        <dbReference type="ARBA" id="ARBA00022490"/>
    </source>
</evidence>
<keyword evidence="7" id="KW-0539">Nucleus</keyword>
<sequence length="681" mass="77808">MSGSIFDRLCRTVWVELQAASKLEEFYRVCKNVGTPEAIFKHAWGLPEFHNNLNIDLILTKKNEIHGQKLLEQADNYFEKRCYARALEIYNMCLMKCPYPSKVESDENTMIKYETLSKCYSNRSAILFELHQYEKCNEDIERAIKFSNSNELHSLLLDRKAKCEFNITLQNQKQSQLNQESTPNCSSNSNKLPTSNTMNNLDELLRRIHLVDDAIPESQGDHGIGITISKSRDDLVFQYSNGETMNVHDSHPNIPCFNSALSVEFEPECGRFIVAGRDIKPGDILLVEEAFTCLGHLEPSVLRGLYTTSHCCNCLSRCHTPVPCPTCHIIAFCSEQCRNSRNGHQLECPVLPACVTLGLDEHAIQACRILGKVTFTKLIKSVPRLKQENFKNPRISHGFNKDGVYDSTDFKTIYNLQSNIKESDCFDIFCRCVQAFLLTILLLESDTFFMDEAGERKFPSVKEVMIVGSTILSLLMSLPMNCYALYEYQANVNNPKYDANQQNIGIGIFGTASLFNHSCNSNTGRFNSGNTLIIYAKSYIPKGTQVTTSYGFSYHIDKKEERKSKLLNNYKFECNCVACSENWPMLDNFSSETVLKVHENNDILQSQLKSLLVRYCGTIKRYYLDNVEDNVVESQLLQNTMIEFIEFLERYCELPCRDYFNAQKILAQCMEKKGSSYLIAF</sequence>
<dbReference type="PANTHER" id="PTHR46165">
    <property type="entry name" value="SET AND MYND DOMAIN-CONTAINING PROTEIN 4"/>
    <property type="match status" value="1"/>
</dbReference>
<dbReference type="PANTHER" id="PTHR46165:SF2">
    <property type="entry name" value="SET AND MYND DOMAIN-CONTAINING PROTEIN 4"/>
    <property type="match status" value="1"/>
</dbReference>
<evidence type="ECO:0000256" key="8">
    <source>
        <dbReference type="ARBA" id="ARBA00048985"/>
    </source>
</evidence>
<comment type="caution">
    <text evidence="11">The sequence shown here is derived from an EMBL/GenBank/DDBJ whole genome shotgun (WGS) entry which is preliminary data.</text>
</comment>
<gene>
    <name evidence="11" type="ORF">MNOR_LOCUS18223</name>
</gene>
<evidence type="ECO:0000256" key="2">
    <source>
        <dbReference type="ARBA" id="ARBA00004496"/>
    </source>
</evidence>
<dbReference type="Gene3D" id="1.25.40.10">
    <property type="entry name" value="Tetratricopeptide repeat domain"/>
    <property type="match status" value="1"/>
</dbReference>
<dbReference type="CDD" id="cd10536">
    <property type="entry name" value="SET_SMYD4"/>
    <property type="match status" value="1"/>
</dbReference>
<dbReference type="AlphaFoldDB" id="A0AAV2R1X4"/>
<evidence type="ECO:0000256" key="5">
    <source>
        <dbReference type="ARBA" id="ARBA00022679"/>
    </source>
</evidence>
<dbReference type="GO" id="GO:0008757">
    <property type="term" value="F:S-adenosylmethionine-dependent methyltransferase activity"/>
    <property type="evidence" value="ECO:0007669"/>
    <property type="project" value="UniProtKB-ARBA"/>
</dbReference>
<feature type="region of interest" description="Disordered" evidence="9">
    <location>
        <begin position="174"/>
        <end position="193"/>
    </location>
</feature>